<dbReference type="InterPro" id="IPR051266">
    <property type="entry name" value="CLCR"/>
</dbReference>
<dbReference type="Pfam" id="PF17123">
    <property type="entry name" value="zf-RING_11"/>
    <property type="match status" value="1"/>
</dbReference>
<dbReference type="PROSITE" id="PS50234">
    <property type="entry name" value="VWFA"/>
    <property type="match status" value="1"/>
</dbReference>
<feature type="compositionally biased region" description="Basic and acidic residues" evidence="2">
    <location>
        <begin position="15"/>
        <end position="31"/>
    </location>
</feature>
<proteinExistence type="predicted"/>
<feature type="compositionally biased region" description="Low complexity" evidence="2">
    <location>
        <begin position="126"/>
        <end position="135"/>
    </location>
</feature>
<evidence type="ECO:0000259" key="4">
    <source>
        <dbReference type="PROSITE" id="PS50234"/>
    </source>
</evidence>
<gene>
    <name evidence="5" type="ORF">M5K25_021754</name>
</gene>
<dbReference type="Proteomes" id="UP001552299">
    <property type="component" value="Unassembled WGS sequence"/>
</dbReference>
<dbReference type="PANTHER" id="PTHR10579">
    <property type="entry name" value="CALCIUM-ACTIVATED CHLORIDE CHANNEL REGULATOR"/>
    <property type="match status" value="1"/>
</dbReference>
<dbReference type="EMBL" id="JANQDX010000017">
    <property type="protein sequence ID" value="KAL0907350.1"/>
    <property type="molecule type" value="Genomic_DNA"/>
</dbReference>
<dbReference type="InterPro" id="IPR057427">
    <property type="entry name" value="WAV3_C"/>
</dbReference>
<feature type="region of interest" description="Disordered" evidence="2">
    <location>
        <begin position="100"/>
        <end position="135"/>
    </location>
</feature>
<keyword evidence="1" id="KW-0479">Metal-binding</keyword>
<comment type="caution">
    <text evidence="5">The sequence shown here is derived from an EMBL/GenBank/DDBJ whole genome shotgun (WGS) entry which is preliminary data.</text>
</comment>
<feature type="compositionally biased region" description="Polar residues" evidence="2">
    <location>
        <begin position="755"/>
        <end position="772"/>
    </location>
</feature>
<feature type="compositionally biased region" description="Basic and acidic residues" evidence="2">
    <location>
        <begin position="481"/>
        <end position="510"/>
    </location>
</feature>
<organism evidence="5 6">
    <name type="scientific">Dendrobium thyrsiflorum</name>
    <name type="common">Pinecone-like raceme dendrobium</name>
    <name type="synonym">Orchid</name>
    <dbReference type="NCBI Taxonomy" id="117978"/>
    <lineage>
        <taxon>Eukaryota</taxon>
        <taxon>Viridiplantae</taxon>
        <taxon>Streptophyta</taxon>
        <taxon>Embryophyta</taxon>
        <taxon>Tracheophyta</taxon>
        <taxon>Spermatophyta</taxon>
        <taxon>Magnoliopsida</taxon>
        <taxon>Liliopsida</taxon>
        <taxon>Asparagales</taxon>
        <taxon>Orchidaceae</taxon>
        <taxon>Epidendroideae</taxon>
        <taxon>Malaxideae</taxon>
        <taxon>Dendrobiinae</taxon>
        <taxon>Dendrobium</taxon>
    </lineage>
</organism>
<dbReference type="Pfam" id="PF13519">
    <property type="entry name" value="VWA_2"/>
    <property type="match status" value="1"/>
</dbReference>
<accession>A0ABD0U4Y4</accession>
<evidence type="ECO:0000256" key="2">
    <source>
        <dbReference type="SAM" id="MobiDB-lite"/>
    </source>
</evidence>
<feature type="region of interest" description="Disordered" evidence="2">
    <location>
        <begin position="1"/>
        <end position="75"/>
    </location>
</feature>
<name>A0ABD0U4Y4_DENTH</name>
<feature type="region of interest" description="Disordered" evidence="2">
    <location>
        <begin position="751"/>
        <end position="772"/>
    </location>
</feature>
<dbReference type="InterPro" id="IPR002035">
    <property type="entry name" value="VWF_A"/>
</dbReference>
<sequence>MGTGWRRAFCTSIPRDPENAAATEKRQDQRRVRQQLSPSSSPSNQSHSPGSCAKFGVFSGGGSSNPSSLRLRCRTGEASSEHPLLSPALDNTSGHHCKNGDFTTPCTPPPPSSAGVKGSPRLLLTRSNPASPRSPSRFALLKATLRLSRSRCGICSQSVRTGQRTAVFTAECSHSFHFPCISTHVRNQSRNQAGCLSCPVCSASWREVPLLSSAHSQAAPLPPSSTNKDFNNFSHTSKARIQRGGENDLKQSGNNKLYDDDEPLLLSSTTQGGGGHHFNPIPEADLEDEAEGGISYGRNGVEVGGCGVEVVVLPEAALVSADRNHQSYVILLRVKAPAFAQRSVSKVAASVLDPSCRAPIDLVTVLDVSGSMTSAAKLQMLKRAMRLLISSLGSSDRLSIVAFSAGAKRLLPLVRMSRQGQRSARQIVDRLIVCGGGGVRGDNGVQGDCRCIGHALRKATKVLEDRRERNPVATIMLLSDSHQEQKRGKEESSGSSPRLREEETDMEKHLRNPIPSLTDNVATRFAHLEIPIGCPSELGSGGVNHVEDVFSKCVSGLVSLVLQDVHLQLTFPSAFVSSIYSHGAPGGGGGGGGWGEGCVGLAISQGQGGNGAISVRLGDFYADEKRELLVELRLPAAAPQQQRNDFLSYKCCYRDPTSRELVLCQERSLVLPSLRQISPVAVNSRELRNLFITTRALVESRRIADHNDLETAAHLLSTARSLLLQSNSAPSHHQKYVTSLELRLSEIQRRHRRQQLPSSSSMARPSDQLTPTSAWRAAEQLAKVAILRKSMSRVGDLHGFENARF</sequence>
<evidence type="ECO:0000259" key="3">
    <source>
        <dbReference type="PROSITE" id="PS50089"/>
    </source>
</evidence>
<evidence type="ECO:0000256" key="1">
    <source>
        <dbReference type="PROSITE-ProRule" id="PRU00175"/>
    </source>
</evidence>
<dbReference type="SUPFAM" id="SSF57850">
    <property type="entry name" value="RING/U-box"/>
    <property type="match status" value="1"/>
</dbReference>
<dbReference type="PROSITE" id="PS50089">
    <property type="entry name" value="ZF_RING_2"/>
    <property type="match status" value="1"/>
</dbReference>
<dbReference type="Gene3D" id="3.40.50.410">
    <property type="entry name" value="von Willebrand factor, type A domain"/>
    <property type="match status" value="1"/>
</dbReference>
<protein>
    <submittedName>
        <fullName evidence="5">Uncharacterized protein</fullName>
    </submittedName>
</protein>
<feature type="domain" description="VWFA" evidence="4">
    <location>
        <begin position="361"/>
        <end position="579"/>
    </location>
</feature>
<evidence type="ECO:0000313" key="6">
    <source>
        <dbReference type="Proteomes" id="UP001552299"/>
    </source>
</evidence>
<dbReference type="InterPro" id="IPR036465">
    <property type="entry name" value="vWFA_dom_sf"/>
</dbReference>
<dbReference type="SMART" id="SM00184">
    <property type="entry name" value="RING"/>
    <property type="match status" value="1"/>
</dbReference>
<dbReference type="AlphaFoldDB" id="A0ABD0U4Y4"/>
<keyword evidence="1" id="KW-0863">Zinc-finger</keyword>
<dbReference type="GO" id="GO:0008270">
    <property type="term" value="F:zinc ion binding"/>
    <property type="evidence" value="ECO:0007669"/>
    <property type="project" value="UniProtKB-KW"/>
</dbReference>
<dbReference type="SMART" id="SM00327">
    <property type="entry name" value="VWA"/>
    <property type="match status" value="1"/>
</dbReference>
<feature type="region of interest" description="Disordered" evidence="2">
    <location>
        <begin position="476"/>
        <end position="514"/>
    </location>
</feature>
<feature type="domain" description="RING-type" evidence="3">
    <location>
        <begin position="152"/>
        <end position="202"/>
    </location>
</feature>
<dbReference type="Pfam" id="PF25243">
    <property type="entry name" value="WAV3_C"/>
    <property type="match status" value="1"/>
</dbReference>
<keyword evidence="1" id="KW-0862">Zinc</keyword>
<evidence type="ECO:0000313" key="5">
    <source>
        <dbReference type="EMBL" id="KAL0907350.1"/>
    </source>
</evidence>
<dbReference type="SUPFAM" id="SSF53300">
    <property type="entry name" value="vWA-like"/>
    <property type="match status" value="1"/>
</dbReference>
<keyword evidence="6" id="KW-1185">Reference proteome</keyword>
<dbReference type="PANTHER" id="PTHR10579:SF55">
    <property type="entry name" value="E3 UBIQUITIN-PROTEIN LIGASE WAV3"/>
    <property type="match status" value="1"/>
</dbReference>
<dbReference type="InterPro" id="IPR001841">
    <property type="entry name" value="Znf_RING"/>
</dbReference>
<feature type="compositionally biased region" description="Low complexity" evidence="2">
    <location>
        <begin position="34"/>
        <end position="51"/>
    </location>
</feature>
<dbReference type="InterPro" id="IPR013083">
    <property type="entry name" value="Znf_RING/FYVE/PHD"/>
</dbReference>
<dbReference type="Gene3D" id="3.30.40.10">
    <property type="entry name" value="Zinc/RING finger domain, C3HC4 (zinc finger)"/>
    <property type="match status" value="1"/>
</dbReference>
<reference evidence="5 6" key="1">
    <citation type="journal article" date="2024" name="Plant Biotechnol. J.">
        <title>Dendrobium thyrsiflorum genome and its molecular insights into genes involved in important horticultural traits.</title>
        <authorList>
            <person name="Chen B."/>
            <person name="Wang J.Y."/>
            <person name="Zheng P.J."/>
            <person name="Li K.L."/>
            <person name="Liang Y.M."/>
            <person name="Chen X.F."/>
            <person name="Zhang C."/>
            <person name="Zhao X."/>
            <person name="He X."/>
            <person name="Zhang G.Q."/>
            <person name="Liu Z.J."/>
            <person name="Xu Q."/>
        </authorList>
    </citation>
    <scope>NUCLEOTIDE SEQUENCE [LARGE SCALE GENOMIC DNA]</scope>
    <source>
        <strain evidence="5">GZMU011</strain>
    </source>
</reference>